<keyword evidence="9" id="KW-0472">Membrane</keyword>
<dbReference type="GO" id="GO:0006890">
    <property type="term" value="P:retrograde vesicle-mediated transport, Golgi to endoplasmic reticulum"/>
    <property type="evidence" value="ECO:0007669"/>
    <property type="project" value="InterPro"/>
</dbReference>
<keyword evidence="6" id="KW-0931">ER-Golgi transport</keyword>
<dbReference type="SUPFAM" id="SSF48452">
    <property type="entry name" value="TPR-like"/>
    <property type="match status" value="1"/>
</dbReference>
<dbReference type="Proteomes" id="UP000591131">
    <property type="component" value="Unassembled WGS sequence"/>
</dbReference>
<comment type="similarity">
    <text evidence="3">Belongs to the COPE family.</text>
</comment>
<dbReference type="OrthoDB" id="310217at2759"/>
<reference evidence="11 12" key="1">
    <citation type="submission" date="2020-04" db="EMBL/GenBank/DDBJ databases">
        <title>Perkinsus chesapeaki whole genome sequence.</title>
        <authorList>
            <person name="Bogema D.R."/>
        </authorList>
    </citation>
    <scope>NUCLEOTIDE SEQUENCE [LARGE SCALE GENOMIC DNA]</scope>
    <source>
        <strain evidence="11">ATCC PRA-425</strain>
    </source>
</reference>
<sequence>MEDELQEVRDSFYVGAYSRSLQLSEQTVVSSDMVAAEKEALNARCYLAAGMLDHIKGMQHSPNPALKATALMAVFMRTPQEGQRKTALDRLQELATTTRDATALYYYAAALGSSGQGAMGVVDAINLTKEYASPEMIAIRTFLAISIDRLDLADRGLKELAKMCAGDEPGAAKYANAACSIMKGDNEEAYLVVDDDHRMFPRWIGSIFLFDLGTMEMTDLGSQYSCDEMSPGGTESILLTNGKAVANLQRGMYQEAYDDLVRVLELDPRNPDTLINLACAATHLGKLDEAQKYKQTLLQHPHVGAAQAYTTGLQNLSNSFSSFRAS</sequence>
<name>A0A7J6MJY1_PERCH</name>
<accession>A0A7J6MJY1</accession>
<keyword evidence="4" id="KW-0813">Transport</keyword>
<organism evidence="11 12">
    <name type="scientific">Perkinsus chesapeaki</name>
    <name type="common">Clam parasite</name>
    <name type="synonym">Perkinsus andrewsi</name>
    <dbReference type="NCBI Taxonomy" id="330153"/>
    <lineage>
        <taxon>Eukaryota</taxon>
        <taxon>Sar</taxon>
        <taxon>Alveolata</taxon>
        <taxon>Perkinsozoa</taxon>
        <taxon>Perkinsea</taxon>
        <taxon>Perkinsida</taxon>
        <taxon>Perkinsidae</taxon>
        <taxon>Perkinsus</taxon>
    </lineage>
</organism>
<evidence type="ECO:0000256" key="2">
    <source>
        <dbReference type="ARBA" id="ARBA00004347"/>
    </source>
</evidence>
<dbReference type="InterPro" id="IPR011990">
    <property type="entry name" value="TPR-like_helical_dom_sf"/>
</dbReference>
<dbReference type="GO" id="GO:0030126">
    <property type="term" value="C:COPI vesicle coat"/>
    <property type="evidence" value="ECO:0007669"/>
    <property type="project" value="TreeGrafter"/>
</dbReference>
<dbReference type="AlphaFoldDB" id="A0A7J6MJY1"/>
<evidence type="ECO:0008006" key="13">
    <source>
        <dbReference type="Google" id="ProtNLM"/>
    </source>
</evidence>
<keyword evidence="10" id="KW-0968">Cytoplasmic vesicle</keyword>
<dbReference type="SMART" id="SM00028">
    <property type="entry name" value="TPR"/>
    <property type="match status" value="2"/>
</dbReference>
<keyword evidence="5" id="KW-0963">Cytoplasm</keyword>
<proteinExistence type="inferred from homology"/>
<keyword evidence="8" id="KW-0333">Golgi apparatus</keyword>
<evidence type="ECO:0000256" key="8">
    <source>
        <dbReference type="ARBA" id="ARBA00023034"/>
    </source>
</evidence>
<gene>
    <name evidence="11" type="ORF">FOL47_001148</name>
</gene>
<dbReference type="InterPro" id="IPR006822">
    <property type="entry name" value="Coatomer_esu"/>
</dbReference>
<dbReference type="GO" id="GO:0006891">
    <property type="term" value="P:intra-Golgi vesicle-mediated transport"/>
    <property type="evidence" value="ECO:0007669"/>
    <property type="project" value="TreeGrafter"/>
</dbReference>
<dbReference type="EMBL" id="JAAPAO010000126">
    <property type="protein sequence ID" value="KAF4671853.1"/>
    <property type="molecule type" value="Genomic_DNA"/>
</dbReference>
<keyword evidence="7" id="KW-0653">Protein transport</keyword>
<evidence type="ECO:0000256" key="9">
    <source>
        <dbReference type="ARBA" id="ARBA00023136"/>
    </source>
</evidence>
<evidence type="ECO:0000256" key="6">
    <source>
        <dbReference type="ARBA" id="ARBA00022892"/>
    </source>
</evidence>
<dbReference type="GO" id="GO:0005198">
    <property type="term" value="F:structural molecule activity"/>
    <property type="evidence" value="ECO:0007669"/>
    <property type="project" value="InterPro"/>
</dbReference>
<evidence type="ECO:0000313" key="12">
    <source>
        <dbReference type="Proteomes" id="UP000591131"/>
    </source>
</evidence>
<keyword evidence="12" id="KW-1185">Reference proteome</keyword>
<dbReference type="Pfam" id="PF04733">
    <property type="entry name" value="Coatomer_E"/>
    <property type="match status" value="2"/>
</dbReference>
<comment type="subcellular location">
    <subcellularLocation>
        <location evidence="2">Cytoplasmic vesicle</location>
        <location evidence="2">COPI-coated vesicle membrane</location>
        <topology evidence="2">Peripheral membrane protein</topology>
        <orientation evidence="2">Cytoplasmic side</orientation>
    </subcellularLocation>
    <subcellularLocation>
        <location evidence="1">Golgi apparatus membrane</location>
        <topology evidence="1">Peripheral membrane protein</topology>
        <orientation evidence="1">Cytoplasmic side</orientation>
    </subcellularLocation>
</comment>
<comment type="caution">
    <text evidence="11">The sequence shown here is derived from an EMBL/GenBank/DDBJ whole genome shotgun (WGS) entry which is preliminary data.</text>
</comment>
<evidence type="ECO:0000256" key="5">
    <source>
        <dbReference type="ARBA" id="ARBA00022490"/>
    </source>
</evidence>
<dbReference type="GO" id="GO:0006888">
    <property type="term" value="P:endoplasmic reticulum to Golgi vesicle-mediated transport"/>
    <property type="evidence" value="ECO:0007669"/>
    <property type="project" value="TreeGrafter"/>
</dbReference>
<protein>
    <recommendedName>
        <fullName evidence="13">Coatomer subunit epsilon</fullName>
    </recommendedName>
</protein>
<evidence type="ECO:0000256" key="1">
    <source>
        <dbReference type="ARBA" id="ARBA00004255"/>
    </source>
</evidence>
<dbReference type="GO" id="GO:0015031">
    <property type="term" value="P:protein transport"/>
    <property type="evidence" value="ECO:0007669"/>
    <property type="project" value="UniProtKB-KW"/>
</dbReference>
<dbReference type="PANTHER" id="PTHR10805">
    <property type="entry name" value="COATOMER SUBUNIT EPSILON"/>
    <property type="match status" value="1"/>
</dbReference>
<dbReference type="PANTHER" id="PTHR10805:SF0">
    <property type="entry name" value="COATOMER SUBUNIT EPSILON"/>
    <property type="match status" value="1"/>
</dbReference>
<evidence type="ECO:0000256" key="7">
    <source>
        <dbReference type="ARBA" id="ARBA00022927"/>
    </source>
</evidence>
<evidence type="ECO:0000256" key="4">
    <source>
        <dbReference type="ARBA" id="ARBA00022448"/>
    </source>
</evidence>
<dbReference type="Gene3D" id="1.25.40.10">
    <property type="entry name" value="Tetratricopeptide repeat domain"/>
    <property type="match status" value="2"/>
</dbReference>
<dbReference type="InterPro" id="IPR019734">
    <property type="entry name" value="TPR_rpt"/>
</dbReference>
<evidence type="ECO:0000256" key="3">
    <source>
        <dbReference type="ARBA" id="ARBA00008827"/>
    </source>
</evidence>
<dbReference type="GO" id="GO:0000139">
    <property type="term" value="C:Golgi membrane"/>
    <property type="evidence" value="ECO:0007669"/>
    <property type="project" value="UniProtKB-SubCell"/>
</dbReference>
<evidence type="ECO:0000256" key="10">
    <source>
        <dbReference type="ARBA" id="ARBA00023329"/>
    </source>
</evidence>
<evidence type="ECO:0000313" key="11">
    <source>
        <dbReference type="EMBL" id="KAF4671853.1"/>
    </source>
</evidence>